<proteinExistence type="predicted"/>
<dbReference type="AlphaFoldDB" id="A0A267GAM8"/>
<dbReference type="PROSITE" id="PS50254">
    <property type="entry name" value="REL_2"/>
    <property type="match status" value="1"/>
</dbReference>
<dbReference type="InterPro" id="IPR000451">
    <property type="entry name" value="NFkB/Dor"/>
</dbReference>
<gene>
    <name evidence="2" type="ORF">BOX15_Mlig012767g1</name>
</gene>
<dbReference type="Pfam" id="PF00554">
    <property type="entry name" value="RHD_DNA_bind"/>
    <property type="match status" value="1"/>
</dbReference>
<organism evidence="2 3">
    <name type="scientific">Macrostomum lignano</name>
    <dbReference type="NCBI Taxonomy" id="282301"/>
    <lineage>
        <taxon>Eukaryota</taxon>
        <taxon>Metazoa</taxon>
        <taxon>Spiralia</taxon>
        <taxon>Lophotrochozoa</taxon>
        <taxon>Platyhelminthes</taxon>
        <taxon>Rhabditophora</taxon>
        <taxon>Macrostomorpha</taxon>
        <taxon>Macrostomida</taxon>
        <taxon>Macrostomidae</taxon>
        <taxon>Macrostomum</taxon>
    </lineage>
</organism>
<evidence type="ECO:0000313" key="2">
    <source>
        <dbReference type="EMBL" id="PAA82369.1"/>
    </source>
</evidence>
<dbReference type="PANTHER" id="PTHR24169:SF25">
    <property type="entry name" value="DORSAL-RELATED IMMUNITY FACTOR DIF-RELATED"/>
    <property type="match status" value="1"/>
</dbReference>
<dbReference type="GO" id="GO:0000978">
    <property type="term" value="F:RNA polymerase II cis-regulatory region sequence-specific DNA binding"/>
    <property type="evidence" value="ECO:0007669"/>
    <property type="project" value="TreeGrafter"/>
</dbReference>
<reference evidence="2 3" key="1">
    <citation type="submission" date="2017-06" db="EMBL/GenBank/DDBJ databases">
        <title>A platform for efficient transgenesis in Macrostomum lignano, a flatworm model organism for stem cell research.</title>
        <authorList>
            <person name="Berezikov E."/>
        </authorList>
    </citation>
    <scope>NUCLEOTIDE SEQUENCE [LARGE SCALE GENOMIC DNA]</scope>
    <source>
        <strain evidence="2">DV1</strain>
        <tissue evidence="2">Whole organism</tissue>
    </source>
</reference>
<protein>
    <recommendedName>
        <fullName evidence="1">RHD domain-containing protein</fullName>
    </recommendedName>
</protein>
<dbReference type="EMBL" id="NIVC01000475">
    <property type="protein sequence ID" value="PAA82369.1"/>
    <property type="molecule type" value="Genomic_DNA"/>
</dbReference>
<dbReference type="GO" id="GO:0005737">
    <property type="term" value="C:cytoplasm"/>
    <property type="evidence" value="ECO:0007669"/>
    <property type="project" value="InterPro"/>
</dbReference>
<dbReference type="SUPFAM" id="SSF49417">
    <property type="entry name" value="p53-like transcription factors"/>
    <property type="match status" value="1"/>
</dbReference>
<dbReference type="OrthoDB" id="7881762at2759"/>
<dbReference type="InterPro" id="IPR011539">
    <property type="entry name" value="RHD_DNA_bind_dom"/>
</dbReference>
<sequence length="333" mass="37520">MATTTQVIGRDFLLQEEPQILSLKELQPPTLTIEEQPARFYRYRYESDIRMDSGRVGGLLLGRSSTDGNKSFVRVRVSGIDPAVHSQLQLTVCTVSAEEKAPHPYYLHGDHCSSGYFQLKKSVDALRDSGGEWEITFDRLAVICVPKLRKMEIEKSLEDRRRSFPQLRDYPTATSTQYTSKSLDRISLAFSLSFSDVFGREWHLSTVFSDEIVGENLKKRIEIDCLNPAEVLMGDGSMLAIHTATPTTGICRSNIKVHFAVTNRATGSQTEFVADVEVVKKHLLLVRTPDVRSSGFKDRMKCEVTVQSDGFKSESLCIVFLPESRTSLKSLRR</sequence>
<dbReference type="Gene3D" id="2.60.40.340">
    <property type="entry name" value="Rel homology domain (RHD), DNA-binding domain"/>
    <property type="match status" value="1"/>
</dbReference>
<dbReference type="GO" id="GO:0000981">
    <property type="term" value="F:DNA-binding transcription factor activity, RNA polymerase II-specific"/>
    <property type="evidence" value="ECO:0007669"/>
    <property type="project" value="TreeGrafter"/>
</dbReference>
<evidence type="ECO:0000313" key="3">
    <source>
        <dbReference type="Proteomes" id="UP000215902"/>
    </source>
</evidence>
<dbReference type="PANTHER" id="PTHR24169">
    <property type="entry name" value="NUCLEAR FACTOR NF-KAPPA-B PROTEIN"/>
    <property type="match status" value="1"/>
</dbReference>
<name>A0A267GAM8_9PLAT</name>
<dbReference type="InterPro" id="IPR037059">
    <property type="entry name" value="RHD_DNA_bind_dom_sf"/>
</dbReference>
<feature type="domain" description="RHD" evidence="1">
    <location>
        <begin position="26"/>
        <end position="212"/>
    </location>
</feature>
<evidence type="ECO:0000259" key="1">
    <source>
        <dbReference type="PROSITE" id="PS50254"/>
    </source>
</evidence>
<dbReference type="Proteomes" id="UP000215902">
    <property type="component" value="Unassembled WGS sequence"/>
</dbReference>
<keyword evidence="3" id="KW-1185">Reference proteome</keyword>
<accession>A0A267GAM8</accession>
<dbReference type="InterPro" id="IPR008967">
    <property type="entry name" value="p53-like_TF_DNA-bd_sf"/>
</dbReference>
<comment type="caution">
    <text evidence="2">The sequence shown here is derived from an EMBL/GenBank/DDBJ whole genome shotgun (WGS) entry which is preliminary data.</text>
</comment>